<name>A0A202EA11_9EURY</name>
<dbReference type="Proteomes" id="UP000196084">
    <property type="component" value="Unassembled WGS sequence"/>
</dbReference>
<keyword evidence="2" id="KW-1185">Reference proteome</keyword>
<dbReference type="AlphaFoldDB" id="A0A202EA11"/>
<dbReference type="EMBL" id="MWPH01000002">
    <property type="protein sequence ID" value="OVE85095.1"/>
    <property type="molecule type" value="Genomic_DNA"/>
</dbReference>
<sequence>MYLDGSSTDFVQTETVSNKIVNEVFNCFRFVFEPLFPVFRTFCDHFHIFDFDGSNVKHSPLVVSYFRISPFFSVCDECAVVCIVIDLVVSYCNKIRISIFNCMISSVKFNFLFVHSLSFFKSIVRFCLVLNHRILTKEWVE</sequence>
<organism evidence="1 2">
    <name type="scientific">Natronolimnobius baerhuensis</name>
    <dbReference type="NCBI Taxonomy" id="253108"/>
    <lineage>
        <taxon>Archaea</taxon>
        <taxon>Methanobacteriati</taxon>
        <taxon>Methanobacteriota</taxon>
        <taxon>Stenosarchaea group</taxon>
        <taxon>Halobacteria</taxon>
        <taxon>Halobacteriales</taxon>
        <taxon>Natrialbaceae</taxon>
        <taxon>Natronolimnobius</taxon>
    </lineage>
</organism>
<protein>
    <submittedName>
        <fullName evidence="1">Uncharacterized protein</fullName>
    </submittedName>
</protein>
<accession>A0A202EA11</accession>
<gene>
    <name evidence="1" type="ORF">B2G88_12170</name>
</gene>
<evidence type="ECO:0000313" key="1">
    <source>
        <dbReference type="EMBL" id="OVE85095.1"/>
    </source>
</evidence>
<reference evidence="1 2" key="1">
    <citation type="submission" date="2017-02" db="EMBL/GenBank/DDBJ databases">
        <title>Natronthermophilus aegyptiacus gen. nov.,sp. nov., an aerobic, extremely halophilic alkalithermophilic archaeon isolated from the athalassohaline Wadi An Natrun, Egypt.</title>
        <authorList>
            <person name="Zhao B."/>
        </authorList>
    </citation>
    <scope>NUCLEOTIDE SEQUENCE [LARGE SCALE GENOMIC DNA]</scope>
    <source>
        <strain evidence="1 2">CGMCC 1.3597</strain>
    </source>
</reference>
<evidence type="ECO:0000313" key="2">
    <source>
        <dbReference type="Proteomes" id="UP000196084"/>
    </source>
</evidence>
<comment type="caution">
    <text evidence="1">The sequence shown here is derived from an EMBL/GenBank/DDBJ whole genome shotgun (WGS) entry which is preliminary data.</text>
</comment>
<proteinExistence type="predicted"/>